<keyword evidence="4" id="KW-1003">Cell membrane</keyword>
<evidence type="ECO:0000256" key="6">
    <source>
        <dbReference type="ARBA" id="ARBA00022692"/>
    </source>
</evidence>
<evidence type="ECO:0000256" key="13">
    <source>
        <dbReference type="SAM" id="MobiDB-lite"/>
    </source>
</evidence>
<keyword evidence="8" id="KW-0677">Repeat</keyword>
<evidence type="ECO:0000256" key="12">
    <source>
        <dbReference type="ARBA" id="ARBA00023170"/>
    </source>
</evidence>
<dbReference type="Proteomes" id="UP001233999">
    <property type="component" value="Unassembled WGS sequence"/>
</dbReference>
<feature type="region of interest" description="Disordered" evidence="13">
    <location>
        <begin position="1331"/>
        <end position="1353"/>
    </location>
</feature>
<evidence type="ECO:0000256" key="14">
    <source>
        <dbReference type="SAM" id="Phobius"/>
    </source>
</evidence>
<dbReference type="InterPro" id="IPR000372">
    <property type="entry name" value="LRRNT"/>
</dbReference>
<dbReference type="SMART" id="SM00013">
    <property type="entry name" value="LRRNT"/>
    <property type="match status" value="1"/>
</dbReference>
<dbReference type="GO" id="GO:0007165">
    <property type="term" value="P:signal transduction"/>
    <property type="evidence" value="ECO:0007669"/>
    <property type="project" value="InterPro"/>
</dbReference>
<protein>
    <recommendedName>
        <fullName evidence="16">TIR domain-containing protein</fullName>
    </recommendedName>
</protein>
<organism evidence="17 18">
    <name type="scientific">Diploptera punctata</name>
    <name type="common">Pacific beetle cockroach</name>
    <dbReference type="NCBI Taxonomy" id="6984"/>
    <lineage>
        <taxon>Eukaryota</taxon>
        <taxon>Metazoa</taxon>
        <taxon>Ecdysozoa</taxon>
        <taxon>Arthropoda</taxon>
        <taxon>Hexapoda</taxon>
        <taxon>Insecta</taxon>
        <taxon>Pterygota</taxon>
        <taxon>Neoptera</taxon>
        <taxon>Polyneoptera</taxon>
        <taxon>Dictyoptera</taxon>
        <taxon>Blattodea</taxon>
        <taxon>Blaberoidea</taxon>
        <taxon>Blaberidae</taxon>
        <taxon>Diplopterinae</taxon>
        <taxon>Diploptera</taxon>
    </lineage>
</organism>
<dbReference type="GO" id="GO:0010556">
    <property type="term" value="P:regulation of macromolecule biosynthetic process"/>
    <property type="evidence" value="ECO:0007669"/>
    <property type="project" value="UniProtKB-ARBA"/>
</dbReference>
<evidence type="ECO:0000259" key="16">
    <source>
        <dbReference type="PROSITE" id="PS50104"/>
    </source>
</evidence>
<proteinExistence type="inferred from homology"/>
<dbReference type="Gene3D" id="3.40.50.10140">
    <property type="entry name" value="Toll/interleukin-1 receptor homology (TIR) domain"/>
    <property type="match status" value="1"/>
</dbReference>
<evidence type="ECO:0000256" key="15">
    <source>
        <dbReference type="SAM" id="SignalP"/>
    </source>
</evidence>
<dbReference type="FunFam" id="3.80.10.10:FF:000355">
    <property type="entry name" value="Toll-like receptor Tollo"/>
    <property type="match status" value="1"/>
</dbReference>
<gene>
    <name evidence="17" type="ORF">L9F63_026429</name>
</gene>
<feature type="domain" description="TIR" evidence="16">
    <location>
        <begin position="1028"/>
        <end position="1146"/>
    </location>
</feature>
<keyword evidence="11" id="KW-1015">Disulfide bond</keyword>
<dbReference type="SUPFAM" id="SSF52058">
    <property type="entry name" value="L domain-like"/>
    <property type="match status" value="3"/>
</dbReference>
<feature type="signal peptide" evidence="15">
    <location>
        <begin position="1"/>
        <end position="31"/>
    </location>
</feature>
<evidence type="ECO:0000256" key="4">
    <source>
        <dbReference type="ARBA" id="ARBA00022475"/>
    </source>
</evidence>
<evidence type="ECO:0000256" key="2">
    <source>
        <dbReference type="ARBA" id="ARBA00004479"/>
    </source>
</evidence>
<dbReference type="Pfam" id="PF01582">
    <property type="entry name" value="TIR"/>
    <property type="match status" value="1"/>
</dbReference>
<evidence type="ECO:0000256" key="11">
    <source>
        <dbReference type="ARBA" id="ARBA00023157"/>
    </source>
</evidence>
<evidence type="ECO:0000256" key="8">
    <source>
        <dbReference type="ARBA" id="ARBA00022737"/>
    </source>
</evidence>
<evidence type="ECO:0000256" key="9">
    <source>
        <dbReference type="ARBA" id="ARBA00022989"/>
    </source>
</evidence>
<evidence type="ECO:0000313" key="17">
    <source>
        <dbReference type="EMBL" id="KAJ9599723.1"/>
    </source>
</evidence>
<dbReference type="PANTHER" id="PTHR24366:SF170">
    <property type="entry name" value="RE50361P"/>
    <property type="match status" value="1"/>
</dbReference>
<dbReference type="GO" id="GO:0005886">
    <property type="term" value="C:plasma membrane"/>
    <property type="evidence" value="ECO:0007669"/>
    <property type="project" value="UniProtKB-SubCell"/>
</dbReference>
<keyword evidence="18" id="KW-1185">Reference proteome</keyword>
<dbReference type="PROSITE" id="PS51450">
    <property type="entry name" value="LRR"/>
    <property type="match status" value="10"/>
</dbReference>
<keyword evidence="6 14" id="KW-0812">Transmembrane</keyword>
<feature type="region of interest" description="Disordered" evidence="13">
    <location>
        <begin position="1220"/>
        <end position="1297"/>
    </location>
</feature>
<name>A0AAD8AL88_DIPPU</name>
<comment type="caution">
    <text evidence="17">The sequence shown here is derived from an EMBL/GenBank/DDBJ whole genome shotgun (WGS) entry which is preliminary data.</text>
</comment>
<dbReference type="FunFam" id="3.80.10.10:FF:000418">
    <property type="entry name" value="protein toll"/>
    <property type="match status" value="1"/>
</dbReference>
<dbReference type="InterPro" id="IPR003591">
    <property type="entry name" value="Leu-rich_rpt_typical-subtyp"/>
</dbReference>
<evidence type="ECO:0000256" key="5">
    <source>
        <dbReference type="ARBA" id="ARBA00022614"/>
    </source>
</evidence>
<dbReference type="InterPro" id="IPR035897">
    <property type="entry name" value="Toll_tir_struct_dom_sf"/>
</dbReference>
<keyword evidence="10 14" id="KW-0472">Membrane</keyword>
<keyword evidence="12" id="KW-0675">Receptor</keyword>
<evidence type="ECO:0000256" key="3">
    <source>
        <dbReference type="ARBA" id="ARBA00009634"/>
    </source>
</evidence>
<evidence type="ECO:0000256" key="10">
    <source>
        <dbReference type="ARBA" id="ARBA00023136"/>
    </source>
</evidence>
<keyword evidence="7 15" id="KW-0732">Signal</keyword>
<keyword evidence="5" id="KW-0433">Leucine-rich repeat</keyword>
<dbReference type="SMART" id="SM00255">
    <property type="entry name" value="TIR"/>
    <property type="match status" value="1"/>
</dbReference>
<reference evidence="17" key="1">
    <citation type="journal article" date="2023" name="IScience">
        <title>Live-bearing cockroach genome reveals convergent evolutionary mechanisms linked to viviparity in insects and beyond.</title>
        <authorList>
            <person name="Fouks B."/>
            <person name="Harrison M.C."/>
            <person name="Mikhailova A.A."/>
            <person name="Marchal E."/>
            <person name="English S."/>
            <person name="Carruthers M."/>
            <person name="Jennings E.C."/>
            <person name="Chiamaka E.L."/>
            <person name="Frigard R.A."/>
            <person name="Pippel M."/>
            <person name="Attardo G.M."/>
            <person name="Benoit J.B."/>
            <person name="Bornberg-Bauer E."/>
            <person name="Tobe S.S."/>
        </authorList>
    </citation>
    <scope>NUCLEOTIDE SEQUENCE</scope>
    <source>
        <strain evidence="17">Stay&amp;Tobe</strain>
    </source>
</reference>
<keyword evidence="9 14" id="KW-1133">Transmembrane helix</keyword>
<dbReference type="InterPro" id="IPR032675">
    <property type="entry name" value="LRR_dom_sf"/>
</dbReference>
<dbReference type="GO" id="GO:0048666">
    <property type="term" value="P:neuron development"/>
    <property type="evidence" value="ECO:0007669"/>
    <property type="project" value="UniProtKB-ARBA"/>
</dbReference>
<dbReference type="GO" id="GO:0009653">
    <property type="term" value="P:anatomical structure morphogenesis"/>
    <property type="evidence" value="ECO:0007669"/>
    <property type="project" value="UniProtKB-ARBA"/>
</dbReference>
<dbReference type="PROSITE" id="PS50104">
    <property type="entry name" value="TIR"/>
    <property type="match status" value="1"/>
</dbReference>
<dbReference type="FunFam" id="3.80.10.10:FF:000198">
    <property type="entry name" value="Blast:Protein toll"/>
    <property type="match status" value="1"/>
</dbReference>
<comment type="subcellular location">
    <subcellularLocation>
        <location evidence="1">Cell membrane</location>
    </subcellularLocation>
    <subcellularLocation>
        <location evidence="2">Membrane</location>
        <topology evidence="2">Single-pass type I membrane protein</topology>
    </subcellularLocation>
</comment>
<evidence type="ECO:0000313" key="18">
    <source>
        <dbReference type="Proteomes" id="UP001233999"/>
    </source>
</evidence>
<dbReference type="SUPFAM" id="SSF52200">
    <property type="entry name" value="Toll/Interleukin receptor TIR domain"/>
    <property type="match status" value="1"/>
</dbReference>
<dbReference type="InterPro" id="IPR000157">
    <property type="entry name" value="TIR_dom"/>
</dbReference>
<feature type="transmembrane region" description="Helical" evidence="14">
    <location>
        <begin position="971"/>
        <end position="995"/>
    </location>
</feature>
<feature type="compositionally biased region" description="Polar residues" evidence="13">
    <location>
        <begin position="1220"/>
        <end position="1240"/>
    </location>
</feature>
<reference evidence="17" key="2">
    <citation type="submission" date="2023-05" db="EMBL/GenBank/DDBJ databases">
        <authorList>
            <person name="Fouks B."/>
        </authorList>
    </citation>
    <scope>NUCLEOTIDE SEQUENCE</scope>
    <source>
        <strain evidence="17">Stay&amp;Tobe</strain>
        <tissue evidence="17">Testes</tissue>
    </source>
</reference>
<dbReference type="EMBL" id="JASPKZ010000593">
    <property type="protein sequence ID" value="KAJ9599723.1"/>
    <property type="molecule type" value="Genomic_DNA"/>
</dbReference>
<dbReference type="SMART" id="SM00365">
    <property type="entry name" value="LRR_SD22"/>
    <property type="match status" value="11"/>
</dbReference>
<evidence type="ECO:0000256" key="7">
    <source>
        <dbReference type="ARBA" id="ARBA00022729"/>
    </source>
</evidence>
<dbReference type="Pfam" id="PF13855">
    <property type="entry name" value="LRR_8"/>
    <property type="match status" value="5"/>
</dbReference>
<dbReference type="SMART" id="SM00369">
    <property type="entry name" value="LRR_TYP"/>
    <property type="match status" value="18"/>
</dbReference>
<evidence type="ECO:0000256" key="1">
    <source>
        <dbReference type="ARBA" id="ARBA00004236"/>
    </source>
</evidence>
<sequence>MACRRRGVVSLTAAAVILALLLLMSPSPTLSFSKYETPDQCSWSADNETGSGRMSVLCRVRTLDGEGTNLSALQVEGTTRLRVGCSQVLLFESSLPPQAFHRLSQLEELIIEDCKILQLPPESFTGLRDLKRLSINTYNSEWGSGKSLELAPNSLYGLKELQILDLADNNIRAFPAEDVFCSLGNLQTLNLTRNRIRDASNLGYASKQPAYETSSIPRDECTGGLDVRALDVSWNQLQILRGDSGITRLRQLQHLYLQHNELAEISGDALSGLASLRVLNMSNNKLESLPAGLFVSCKEMREIYLQHNSLYEMARGLFRRLEQLLVLDLSDNQLSSSHIDDGTFVGLIRLIVLNLSHNALTRIDLRNNSIGYIEDNAFLPLYNLHTLNLAENRLHHISSLLFNGLFVLSKLTLSNNLIMNIDPQAFRNCSDLKELDLSSNALTKVPEALKELSFLKTLDLGENQISDFKNGSFKNLQQLNGLRLIGNSIGNLTRGMFWDLTSLQVLNLAKNKVQQIERGTFEHNTQLEAIRLDANFLTDINGVFNTLSSLLWLNLSDNHLVWFDYAFVPVNLKWLDIHGNFIERLDNYFKIQTGLHIKTLDASHNRITEISTMSIPNSVELLFINNNMISLVHTNTFLDKRDLVRVDMYANELVKLDLNALRLSPVPENKTLPEFYIGGNPFHCDCSMEWLQMINNMTQLRQHPRVMDLDNIMCKMTYSRGLPTLPAIDAKPSNFLCTYETHCFALCHCCDFDACDCEMTCPSNCTCYHDQTWTTNVVDCSSLATSQIPRRIPMDATELYLDGNNFGELQNHVFIGRKNMRVLFVNASRVESIQNRTFNGLNALQILHLEDNRIRELKGFEFEHLAHLKELYLQNNLIAFIGNVTLFPLRSLEILRLDGNRLITFPVWQLTLNSYLVEISLGNNNWSCRCKFLQELQIWVADNARKVIDSEDITDYYSGGSVIERFIVSDYLPMVIVTLSAFILILLLTVLMFVFREPMRVWVYSRYGIRLFQFKTGSSKHFAEDREKLYDGYVCYSPKDEEFVLQSIVAELEHGNPSFQLCLHYRDLTHHSYMQHSASPVVVEAAEASRRVILVLSRNFLQTEWSRFEFRSALHEALKGRIFKLVLVEEGNGEKKRFWERLRYAMPNGDNQRKSSMYRRNINNYTLDSGVGNGAHHHSYLEKAKQPHSASPTLQMHINNHPLFQQAAATNNEILAPPAYSSTATLPRTPLKHQNNQSNHQEARHENEEANYSSATTATPSPRPTHRHPQHSYHQVLPHNSYMMGGPDSSESTSSARPISEHIYSSIDSDYSTLEREASIARRGMNGVSHHHQQQAAAGVHRQQPWRSAGAASMMDNSGVQAYLV</sequence>
<dbReference type="PANTHER" id="PTHR24366">
    <property type="entry name" value="IG(IMMUNOGLOBULIN) AND LRR(LEUCINE RICH REPEAT) DOMAINS"/>
    <property type="match status" value="1"/>
</dbReference>
<comment type="similarity">
    <text evidence="3">Belongs to the Toll-like receptor family.</text>
</comment>
<dbReference type="SMART" id="SM00364">
    <property type="entry name" value="LRR_BAC"/>
    <property type="match status" value="7"/>
</dbReference>
<dbReference type="Gene3D" id="3.80.10.10">
    <property type="entry name" value="Ribonuclease Inhibitor"/>
    <property type="match status" value="6"/>
</dbReference>
<feature type="chain" id="PRO_5042147021" description="TIR domain-containing protein" evidence="15">
    <location>
        <begin position="32"/>
        <end position="1365"/>
    </location>
</feature>
<dbReference type="InterPro" id="IPR001611">
    <property type="entry name" value="Leu-rich_rpt"/>
</dbReference>
<accession>A0AAD8AL88</accession>